<comment type="caution">
    <text evidence="2">The sequence shown here is derived from an EMBL/GenBank/DDBJ whole genome shotgun (WGS) entry which is preliminary data.</text>
</comment>
<dbReference type="GO" id="GO:0032259">
    <property type="term" value="P:methylation"/>
    <property type="evidence" value="ECO:0007669"/>
    <property type="project" value="UniProtKB-KW"/>
</dbReference>
<evidence type="ECO:0000259" key="1">
    <source>
        <dbReference type="Pfam" id="PF08241"/>
    </source>
</evidence>
<dbReference type="CDD" id="cd02440">
    <property type="entry name" value="AdoMet_MTases"/>
    <property type="match status" value="1"/>
</dbReference>
<evidence type="ECO:0000313" key="2">
    <source>
        <dbReference type="EMBL" id="GAA3399230.1"/>
    </source>
</evidence>
<reference evidence="3" key="1">
    <citation type="journal article" date="2019" name="Int. J. Syst. Evol. Microbiol.">
        <title>The Global Catalogue of Microorganisms (GCM) 10K type strain sequencing project: providing services to taxonomists for standard genome sequencing and annotation.</title>
        <authorList>
            <consortium name="The Broad Institute Genomics Platform"/>
            <consortium name="The Broad Institute Genome Sequencing Center for Infectious Disease"/>
            <person name="Wu L."/>
            <person name="Ma J."/>
        </authorList>
    </citation>
    <scope>NUCLEOTIDE SEQUENCE [LARGE SCALE GENOMIC DNA]</scope>
    <source>
        <strain evidence="3">JCM 9458</strain>
    </source>
</reference>
<dbReference type="InterPro" id="IPR052356">
    <property type="entry name" value="Thiol_S-MT"/>
</dbReference>
<dbReference type="InterPro" id="IPR013216">
    <property type="entry name" value="Methyltransf_11"/>
</dbReference>
<gene>
    <name evidence="2" type="ORF">GCM10020369_84500</name>
</gene>
<organism evidence="2 3">
    <name type="scientific">Cryptosporangium minutisporangium</name>
    <dbReference type="NCBI Taxonomy" id="113569"/>
    <lineage>
        <taxon>Bacteria</taxon>
        <taxon>Bacillati</taxon>
        <taxon>Actinomycetota</taxon>
        <taxon>Actinomycetes</taxon>
        <taxon>Cryptosporangiales</taxon>
        <taxon>Cryptosporangiaceae</taxon>
        <taxon>Cryptosporangium</taxon>
    </lineage>
</organism>
<dbReference type="Pfam" id="PF08241">
    <property type="entry name" value="Methyltransf_11"/>
    <property type="match status" value="1"/>
</dbReference>
<dbReference type="EMBL" id="BAAAYN010000122">
    <property type="protein sequence ID" value="GAA3399230.1"/>
    <property type="molecule type" value="Genomic_DNA"/>
</dbReference>
<dbReference type="GO" id="GO:0008168">
    <property type="term" value="F:methyltransferase activity"/>
    <property type="evidence" value="ECO:0007669"/>
    <property type="project" value="UniProtKB-KW"/>
</dbReference>
<dbReference type="PANTHER" id="PTHR45036">
    <property type="entry name" value="METHYLTRANSFERASE LIKE 7B"/>
    <property type="match status" value="1"/>
</dbReference>
<dbReference type="InterPro" id="IPR029063">
    <property type="entry name" value="SAM-dependent_MTases_sf"/>
</dbReference>
<keyword evidence="2" id="KW-0808">Transferase</keyword>
<proteinExistence type="predicted"/>
<evidence type="ECO:0000313" key="3">
    <source>
        <dbReference type="Proteomes" id="UP001501676"/>
    </source>
</evidence>
<feature type="domain" description="Methyltransferase type 11" evidence="1">
    <location>
        <begin position="50"/>
        <end position="143"/>
    </location>
</feature>
<dbReference type="SUPFAM" id="SSF53335">
    <property type="entry name" value="S-adenosyl-L-methionine-dependent methyltransferases"/>
    <property type="match status" value="1"/>
</dbReference>
<sequence>MPELTNRDDRLRRFWDKQADSYDRQMGFMDRRLFRDTRAWVCRQATGNTLEVAIGTGLNLPHYPDDVRLTGIEWSSPMLDQARRRASDLGRDHDLRVGDAQSLPFADDSFDTVVCTFSLCAIPDDRQAVQEMVRVLRPDGLLLLADHVEAAPWAGRLLQRAIEVITVPLGGEHWRRRPIRHVQALGLPIERHDRFTLGVVERLAARKPAAAA</sequence>
<accession>A0ABP6TDK5</accession>
<name>A0ABP6TDK5_9ACTN</name>
<dbReference type="PANTHER" id="PTHR45036:SF1">
    <property type="entry name" value="METHYLTRANSFERASE LIKE 7A"/>
    <property type="match status" value="1"/>
</dbReference>
<keyword evidence="2" id="KW-0489">Methyltransferase</keyword>
<dbReference type="Proteomes" id="UP001501676">
    <property type="component" value="Unassembled WGS sequence"/>
</dbReference>
<dbReference type="Gene3D" id="3.40.50.150">
    <property type="entry name" value="Vaccinia Virus protein VP39"/>
    <property type="match status" value="1"/>
</dbReference>
<keyword evidence="3" id="KW-1185">Reference proteome</keyword>
<protein>
    <submittedName>
        <fullName evidence="2">Class I SAM-dependent methyltransferase</fullName>
    </submittedName>
</protein>